<comment type="caution">
    <text evidence="2">The sequence shown here is derived from an EMBL/GenBank/DDBJ whole genome shotgun (WGS) entry which is preliminary data.</text>
</comment>
<dbReference type="OrthoDB" id="4978637at2759"/>
<dbReference type="AlphaFoldDB" id="A0A9P9HP80"/>
<proteinExistence type="predicted"/>
<keyword evidence="3" id="KW-1185">Reference proteome</keyword>
<evidence type="ECO:0000313" key="3">
    <source>
        <dbReference type="Proteomes" id="UP000720189"/>
    </source>
</evidence>
<sequence length="129" mass="14649">MCSFLIRDKNAEARDQNQFKYRRTNSVFNPADGKYIIRSDVEAIRAGQRSFWIDGPHPITFKPKTVYDGGPKPVFKTVNWSGGADANRKEPPRSTVHREPAKPVFKTVNWSGGANPMRKESPRGTVHYD</sequence>
<dbReference type="GeneID" id="70215430"/>
<gene>
    <name evidence="2" type="ORF">BKA55DRAFT_272026</name>
</gene>
<feature type="compositionally biased region" description="Basic and acidic residues" evidence="1">
    <location>
        <begin position="86"/>
        <end position="101"/>
    </location>
</feature>
<dbReference type="EMBL" id="JAGMUX010000004">
    <property type="protein sequence ID" value="KAH7260956.1"/>
    <property type="molecule type" value="Genomic_DNA"/>
</dbReference>
<dbReference type="Proteomes" id="UP000720189">
    <property type="component" value="Unassembled WGS sequence"/>
</dbReference>
<name>A0A9P9HP80_FUSRE</name>
<reference evidence="2" key="1">
    <citation type="journal article" date="2021" name="Nat. Commun.">
        <title>Genetic determinants of endophytism in the Arabidopsis root mycobiome.</title>
        <authorList>
            <person name="Mesny F."/>
            <person name="Miyauchi S."/>
            <person name="Thiergart T."/>
            <person name="Pickel B."/>
            <person name="Atanasova L."/>
            <person name="Karlsson M."/>
            <person name="Huettel B."/>
            <person name="Barry K.W."/>
            <person name="Haridas S."/>
            <person name="Chen C."/>
            <person name="Bauer D."/>
            <person name="Andreopoulos W."/>
            <person name="Pangilinan J."/>
            <person name="LaButti K."/>
            <person name="Riley R."/>
            <person name="Lipzen A."/>
            <person name="Clum A."/>
            <person name="Drula E."/>
            <person name="Henrissat B."/>
            <person name="Kohler A."/>
            <person name="Grigoriev I.V."/>
            <person name="Martin F.M."/>
            <person name="Hacquard S."/>
        </authorList>
    </citation>
    <scope>NUCLEOTIDE SEQUENCE</scope>
    <source>
        <strain evidence="2">MPI-CAGE-AT-0023</strain>
    </source>
</reference>
<protein>
    <submittedName>
        <fullName evidence="2">Uncharacterized protein</fullName>
    </submittedName>
</protein>
<organism evidence="2 3">
    <name type="scientific">Fusarium redolens</name>
    <dbReference type="NCBI Taxonomy" id="48865"/>
    <lineage>
        <taxon>Eukaryota</taxon>
        <taxon>Fungi</taxon>
        <taxon>Dikarya</taxon>
        <taxon>Ascomycota</taxon>
        <taxon>Pezizomycotina</taxon>
        <taxon>Sordariomycetes</taxon>
        <taxon>Hypocreomycetidae</taxon>
        <taxon>Hypocreales</taxon>
        <taxon>Nectriaceae</taxon>
        <taxon>Fusarium</taxon>
        <taxon>Fusarium redolens species complex</taxon>
    </lineage>
</organism>
<evidence type="ECO:0000256" key="1">
    <source>
        <dbReference type="SAM" id="MobiDB-lite"/>
    </source>
</evidence>
<feature type="region of interest" description="Disordered" evidence="1">
    <location>
        <begin position="78"/>
        <end position="129"/>
    </location>
</feature>
<feature type="compositionally biased region" description="Basic and acidic residues" evidence="1">
    <location>
        <begin position="117"/>
        <end position="129"/>
    </location>
</feature>
<accession>A0A9P9HP80</accession>
<evidence type="ECO:0000313" key="2">
    <source>
        <dbReference type="EMBL" id="KAH7260956.1"/>
    </source>
</evidence>
<dbReference type="RefSeq" id="XP_046052833.1">
    <property type="nucleotide sequence ID" value="XM_046185476.1"/>
</dbReference>